<dbReference type="NCBIfam" id="TIGR00756">
    <property type="entry name" value="PPR"/>
    <property type="match status" value="5"/>
</dbReference>
<accession>M8CRE8</accession>
<dbReference type="EnsemblPlants" id="EMT30147">
    <property type="protein sequence ID" value="EMT30147"/>
    <property type="gene ID" value="F775_13012"/>
</dbReference>
<dbReference type="PANTHER" id="PTHR47926:SF420">
    <property type="entry name" value="REPEAT-CONTAINING PROTEIN, PUTATIVE-RELATED"/>
    <property type="match status" value="1"/>
</dbReference>
<dbReference type="Pfam" id="PF20431">
    <property type="entry name" value="E_motif"/>
    <property type="match status" value="1"/>
</dbReference>
<evidence type="ECO:0000259" key="4">
    <source>
        <dbReference type="Pfam" id="PF14432"/>
    </source>
</evidence>
<protein>
    <recommendedName>
        <fullName evidence="4">DYW domain-containing protein</fullName>
    </recommendedName>
</protein>
<dbReference type="AlphaFoldDB" id="M8CRE8"/>
<dbReference type="SUPFAM" id="SSF48452">
    <property type="entry name" value="TPR-like"/>
    <property type="match status" value="1"/>
</dbReference>
<evidence type="ECO:0000256" key="2">
    <source>
        <dbReference type="ARBA" id="ARBA00022737"/>
    </source>
</evidence>
<dbReference type="GO" id="GO:0003723">
    <property type="term" value="F:RNA binding"/>
    <property type="evidence" value="ECO:0007669"/>
    <property type="project" value="InterPro"/>
</dbReference>
<dbReference type="InterPro" id="IPR032867">
    <property type="entry name" value="DYW_dom"/>
</dbReference>
<comment type="similarity">
    <text evidence="1">Belongs to the PPR family. PCMP-H subfamily.</text>
</comment>
<feature type="domain" description="DYW" evidence="4">
    <location>
        <begin position="582"/>
        <end position="674"/>
    </location>
</feature>
<keyword evidence="3" id="KW-0809">Transit peptide</keyword>
<keyword evidence="2" id="KW-0677">Repeat</keyword>
<dbReference type="Pfam" id="PF01535">
    <property type="entry name" value="PPR"/>
    <property type="match status" value="3"/>
</dbReference>
<dbReference type="FunFam" id="1.25.40.10:FF:000488">
    <property type="entry name" value="Pentatricopeptide repeat-containing protein, mitochondrial"/>
    <property type="match status" value="1"/>
</dbReference>
<evidence type="ECO:0000256" key="1">
    <source>
        <dbReference type="ARBA" id="ARBA00006643"/>
    </source>
</evidence>
<evidence type="ECO:0000313" key="5">
    <source>
        <dbReference type="EnsemblPlants" id="EMT30147"/>
    </source>
</evidence>
<dbReference type="Pfam" id="PF14432">
    <property type="entry name" value="DYW_deaminase"/>
    <property type="match status" value="1"/>
</dbReference>
<proteinExistence type="inferred from homology"/>
<name>M8CRE8_AEGTA</name>
<dbReference type="GO" id="GO:0009451">
    <property type="term" value="P:RNA modification"/>
    <property type="evidence" value="ECO:0007669"/>
    <property type="project" value="InterPro"/>
</dbReference>
<dbReference type="InterPro" id="IPR046960">
    <property type="entry name" value="PPR_At4g14850-like_plant"/>
</dbReference>
<evidence type="ECO:0000256" key="3">
    <source>
        <dbReference type="ARBA" id="ARBA00022946"/>
    </source>
</evidence>
<reference evidence="5" key="1">
    <citation type="submission" date="2015-06" db="UniProtKB">
        <authorList>
            <consortium name="EnsemblPlants"/>
        </authorList>
    </citation>
    <scope>IDENTIFICATION</scope>
</reference>
<dbReference type="InterPro" id="IPR046848">
    <property type="entry name" value="E_motif"/>
</dbReference>
<dbReference type="FunFam" id="1.25.40.10:FF:000184">
    <property type="entry name" value="Pentatricopeptide repeat-containing protein, chloroplastic"/>
    <property type="match status" value="1"/>
</dbReference>
<dbReference type="InterPro" id="IPR002885">
    <property type="entry name" value="PPR_rpt"/>
</dbReference>
<sequence length="674" mass="74414">MAAATRPPLYVKPLCIVCISPRSQLPDLKGEILAKILSGHHNPPLQRLAARRSRRCLHSHSQPHPLLATFSRLCDDGPLPAALSLLPDLAAAGVRADPISLCRLIKLCVRHGTANDGRLIHDHVSRTVNSGGEAPHTGLFVSNSLISMYAKFGLLHDALELFGGMPHRNVVSWTTVVAALANAGGRKEEALRFLVDMKRDDVAPNSYTYSSVLGACGTPGVLAAVHASIVKVGLDSDVFVRSSLIDAYMKLGDLDSGRGVFDEMVTRDLVVWNSIIAGFAQSGDGVGAVELFMRMKESGFPANQGTLTSVLRACTGMVMLDLGRQVHAHVLKYERDLILHNALLDMYCKCGSLQEADALFSRMPRRDVISWSTMVSGLAQNGRSAEALKAFDLMQSEGPTPNRITMVGVLFACSHAGLVEDGWYYFRSMEKLFGIQPEREHCNCMVDLLGRAGKLDEAVKFISEMNFEPDSVIWRTLLGACRMHKNANLAAYAAREILKLEPEDQGARILLSNTYADLRQWLDAEKSWKVMRNQGAKKEPGRSWIELGKQVHVFIAGELSHPCSAGIVQELNRLIRRVTDLGYVPLTEFVLQDLESEQKEDLLKYHSEKLAVAFAMMNSMKGKPVRIMKNLRICGDCHSFVKLVSKSEGKVIIIRDPVRFHHFQDGVCSCGDYW</sequence>
<dbReference type="PROSITE" id="PS51375">
    <property type="entry name" value="PPR"/>
    <property type="match status" value="5"/>
</dbReference>
<dbReference type="GO" id="GO:0008270">
    <property type="term" value="F:zinc ion binding"/>
    <property type="evidence" value="ECO:0007669"/>
    <property type="project" value="InterPro"/>
</dbReference>
<dbReference type="Gene3D" id="1.25.40.10">
    <property type="entry name" value="Tetratricopeptide repeat domain"/>
    <property type="match status" value="4"/>
</dbReference>
<dbReference type="PANTHER" id="PTHR47926">
    <property type="entry name" value="PENTATRICOPEPTIDE REPEAT-CONTAINING PROTEIN"/>
    <property type="match status" value="1"/>
</dbReference>
<dbReference type="InterPro" id="IPR011990">
    <property type="entry name" value="TPR-like_helical_dom_sf"/>
</dbReference>
<organism evidence="5">
    <name type="scientific">Aegilops tauschii</name>
    <name type="common">Tausch's goatgrass</name>
    <name type="synonym">Aegilops squarrosa</name>
    <dbReference type="NCBI Taxonomy" id="37682"/>
    <lineage>
        <taxon>Eukaryota</taxon>
        <taxon>Viridiplantae</taxon>
        <taxon>Streptophyta</taxon>
        <taxon>Embryophyta</taxon>
        <taxon>Tracheophyta</taxon>
        <taxon>Spermatophyta</taxon>
        <taxon>Magnoliopsida</taxon>
        <taxon>Liliopsida</taxon>
        <taxon>Poales</taxon>
        <taxon>Poaceae</taxon>
        <taxon>BOP clade</taxon>
        <taxon>Pooideae</taxon>
        <taxon>Triticodae</taxon>
        <taxon>Triticeae</taxon>
        <taxon>Triticinae</taxon>
        <taxon>Aegilops</taxon>
    </lineage>
</organism>
<dbReference type="Pfam" id="PF13041">
    <property type="entry name" value="PPR_2"/>
    <property type="match status" value="2"/>
</dbReference>